<feature type="domain" description="DUF5077" evidence="1">
    <location>
        <begin position="50"/>
        <end position="171"/>
    </location>
</feature>
<dbReference type="Pfam" id="PF11958">
    <property type="entry name" value="DUF3472"/>
    <property type="match status" value="1"/>
</dbReference>
<proteinExistence type="predicted"/>
<keyword evidence="3" id="KW-1185">Reference proteome</keyword>
<evidence type="ECO:0000259" key="1">
    <source>
        <dbReference type="Pfam" id="PF16871"/>
    </source>
</evidence>
<accession>A0A8J7LND2</accession>
<dbReference type="Proteomes" id="UP000610931">
    <property type="component" value="Unassembled WGS sequence"/>
</dbReference>
<dbReference type="EMBL" id="JAELVQ010000006">
    <property type="protein sequence ID" value="MBJ6367768.1"/>
    <property type="molecule type" value="Genomic_DNA"/>
</dbReference>
<sequence length="454" mass="51111">MSLKTIRRITTIACCLALVSNLTGCRFNNKSETAQNAIDTKKTDTTQVIIPTAGNSWVVNQLNENTTVIGKEGIHNWTNVNSIIHTYFKTTTSGNLSIALEAKAVDGLSSVKVTIGDISKTIKIENNTYTTIEVGDFNVSEGYNYIEIQGITKTGTTIADIKNIILNGEATKSKLYFVNEDFYFGRRGPSVHLSYKTPEDKDVLWYYSEINVPEGEDVLGSYYMANGFKDGYFGIQVNSENERRILFSVWSPYNTQNPKDIPDAHKIRLLGKGDGVTTGEFGNEGSGGQSYKVFNWKAGNTYKFLLKGKPTNNDETDYTAYFFTPEDNTWHLIASFRRPKTSRHLQNFYSFLENFRTDTGYISRQANYLNQWAYTTDGQWTELTEAKFTADATAKKESRMDYAGGVKGNTFYMKNCGFFNETTKINSVFTREANGITPDVDFSKLEVPSIKKEK</sequence>
<gene>
    <name evidence="2" type="ORF">JF259_06690</name>
</gene>
<dbReference type="InterPro" id="IPR031712">
    <property type="entry name" value="DUF5077"/>
</dbReference>
<dbReference type="RefSeq" id="WP_199114537.1">
    <property type="nucleotide sequence ID" value="NZ_JAELVQ010000006.1"/>
</dbReference>
<dbReference type="Pfam" id="PF16871">
    <property type="entry name" value="DUF5077"/>
    <property type="match status" value="1"/>
</dbReference>
<reference evidence="2" key="1">
    <citation type="submission" date="2020-12" db="EMBL/GenBank/DDBJ databases">
        <title>Snuella sp. nov., isolated from sediment in Incheon.</title>
        <authorList>
            <person name="Kim W."/>
        </authorList>
    </citation>
    <scope>NUCLEOTIDE SEQUENCE</scope>
    <source>
        <strain evidence="2">CAU 1569</strain>
    </source>
</reference>
<organism evidence="2 3">
    <name type="scientific">Snuella sedimenti</name>
    <dbReference type="NCBI Taxonomy" id="2798802"/>
    <lineage>
        <taxon>Bacteria</taxon>
        <taxon>Pseudomonadati</taxon>
        <taxon>Bacteroidota</taxon>
        <taxon>Flavobacteriia</taxon>
        <taxon>Flavobacteriales</taxon>
        <taxon>Flavobacteriaceae</taxon>
        <taxon>Snuella</taxon>
    </lineage>
</organism>
<comment type="caution">
    <text evidence="2">The sequence shown here is derived from an EMBL/GenBank/DDBJ whole genome shotgun (WGS) entry which is preliminary data.</text>
</comment>
<dbReference type="AlphaFoldDB" id="A0A8J7LND2"/>
<dbReference type="InterPro" id="IPR021862">
    <property type="entry name" value="DUF3472"/>
</dbReference>
<name>A0A8J7LND2_9FLAO</name>
<evidence type="ECO:0000313" key="3">
    <source>
        <dbReference type="Proteomes" id="UP000610931"/>
    </source>
</evidence>
<evidence type="ECO:0000313" key="2">
    <source>
        <dbReference type="EMBL" id="MBJ6367768.1"/>
    </source>
</evidence>
<protein>
    <submittedName>
        <fullName evidence="2">DUF3472 domain-containing protein</fullName>
    </submittedName>
</protein>